<feature type="signal peptide" evidence="4">
    <location>
        <begin position="1"/>
        <end position="22"/>
    </location>
</feature>
<keyword evidence="6" id="KW-1185">Reference proteome</keyword>
<sequence>MKLHAICATIAAAVLSLHTARAEEKPETELGKQMEAANDALKAMKKETDPVKGAALARQVEAALVKSLSEVPSTLEKTPEPEKSKALANYRTLIAKTYVTVSQIEEAYLANDLEKVKTLSEALRPDKKEGHEKYKPKDEH</sequence>
<dbReference type="AlphaFoldDB" id="A0A975G851"/>
<evidence type="ECO:0008006" key="7">
    <source>
        <dbReference type="Google" id="ProtNLM"/>
    </source>
</evidence>
<dbReference type="Pfam" id="PF07361">
    <property type="entry name" value="Cytochrom_B562"/>
    <property type="match status" value="1"/>
</dbReference>
<protein>
    <recommendedName>
        <fullName evidence="7">Cytochrome b562</fullName>
    </recommendedName>
</protein>
<dbReference type="InterPro" id="IPR009155">
    <property type="entry name" value="Cyt_b562"/>
</dbReference>
<dbReference type="KEGG" id="lamb:KBB96_19920"/>
<organism evidence="5 6">
    <name type="scientific">Luteolibacter ambystomatis</name>
    <dbReference type="NCBI Taxonomy" id="2824561"/>
    <lineage>
        <taxon>Bacteria</taxon>
        <taxon>Pseudomonadati</taxon>
        <taxon>Verrucomicrobiota</taxon>
        <taxon>Verrucomicrobiia</taxon>
        <taxon>Verrucomicrobiales</taxon>
        <taxon>Verrucomicrobiaceae</taxon>
        <taxon>Luteolibacter</taxon>
    </lineage>
</organism>
<gene>
    <name evidence="5" type="ORF">KBB96_19920</name>
</gene>
<feature type="chain" id="PRO_5037846040" description="Cytochrome b562" evidence="4">
    <location>
        <begin position="23"/>
        <end position="140"/>
    </location>
</feature>
<comment type="similarity">
    <text evidence="1">Belongs to the cytochrome b562 family.</text>
</comment>
<dbReference type="GO" id="GO:0005506">
    <property type="term" value="F:iron ion binding"/>
    <property type="evidence" value="ECO:0007669"/>
    <property type="project" value="InterPro"/>
</dbReference>
<dbReference type="RefSeq" id="WP_211631248.1">
    <property type="nucleotide sequence ID" value="NZ_CP073100.1"/>
</dbReference>
<dbReference type="GO" id="GO:0020037">
    <property type="term" value="F:heme binding"/>
    <property type="evidence" value="ECO:0007669"/>
    <property type="project" value="InterPro"/>
</dbReference>
<dbReference type="SUPFAM" id="SSF47175">
    <property type="entry name" value="Cytochromes"/>
    <property type="match status" value="1"/>
</dbReference>
<dbReference type="GO" id="GO:0042597">
    <property type="term" value="C:periplasmic space"/>
    <property type="evidence" value="ECO:0007669"/>
    <property type="project" value="InterPro"/>
</dbReference>
<reference evidence="5" key="1">
    <citation type="submission" date="2021-04" db="EMBL/GenBank/DDBJ databases">
        <title>Luteolibacter sp. 32A isolated from the skin of an Anderson's salamander (Ambystoma andersonii).</title>
        <authorList>
            <person name="Spergser J."/>
            <person name="Busse H.-J."/>
        </authorList>
    </citation>
    <scope>NUCLEOTIDE SEQUENCE</scope>
    <source>
        <strain evidence="5">32A</strain>
    </source>
</reference>
<evidence type="ECO:0000256" key="1">
    <source>
        <dbReference type="ARBA" id="ARBA00005523"/>
    </source>
</evidence>
<name>A0A975G851_9BACT</name>
<evidence type="ECO:0000313" key="6">
    <source>
        <dbReference type="Proteomes" id="UP000676169"/>
    </source>
</evidence>
<dbReference type="GO" id="GO:0022900">
    <property type="term" value="P:electron transport chain"/>
    <property type="evidence" value="ECO:0007669"/>
    <property type="project" value="InterPro"/>
</dbReference>
<evidence type="ECO:0000256" key="2">
    <source>
        <dbReference type="ARBA" id="ARBA00022729"/>
    </source>
</evidence>
<proteinExistence type="inferred from homology"/>
<evidence type="ECO:0000256" key="4">
    <source>
        <dbReference type="SAM" id="SignalP"/>
    </source>
</evidence>
<dbReference type="InterPro" id="IPR010980">
    <property type="entry name" value="Cyt_c/b562"/>
</dbReference>
<evidence type="ECO:0000256" key="3">
    <source>
        <dbReference type="SAM" id="MobiDB-lite"/>
    </source>
</evidence>
<keyword evidence="2 4" id="KW-0732">Signal</keyword>
<accession>A0A975G851</accession>
<evidence type="ECO:0000313" key="5">
    <source>
        <dbReference type="EMBL" id="QUE51109.1"/>
    </source>
</evidence>
<dbReference type="Proteomes" id="UP000676169">
    <property type="component" value="Chromosome"/>
</dbReference>
<feature type="region of interest" description="Disordered" evidence="3">
    <location>
        <begin position="119"/>
        <end position="140"/>
    </location>
</feature>
<dbReference type="Gene3D" id="1.20.120.10">
    <property type="entry name" value="Cytochrome c/b562"/>
    <property type="match status" value="1"/>
</dbReference>
<dbReference type="EMBL" id="CP073100">
    <property type="protein sequence ID" value="QUE51109.1"/>
    <property type="molecule type" value="Genomic_DNA"/>
</dbReference>
<dbReference type="GO" id="GO:0009055">
    <property type="term" value="F:electron transfer activity"/>
    <property type="evidence" value="ECO:0007669"/>
    <property type="project" value="InterPro"/>
</dbReference>